<evidence type="ECO:0000256" key="7">
    <source>
        <dbReference type="ARBA" id="ARBA00023123"/>
    </source>
</evidence>
<dbReference type="PROSITE" id="PS00108">
    <property type="entry name" value="PROTEIN_KINASE_ST"/>
    <property type="match status" value="1"/>
</dbReference>
<keyword evidence="8 12" id="KW-0505">Motor protein</keyword>
<dbReference type="PANTHER" id="PTHR46256:SF1">
    <property type="entry name" value="MYOSIN-IIIB"/>
    <property type="match status" value="1"/>
</dbReference>
<feature type="binding site" evidence="13">
    <location>
        <position position="62"/>
    </location>
    <ligand>
        <name>ATP</name>
        <dbReference type="ChEBI" id="CHEBI:30616"/>
    </ligand>
</feature>
<comment type="subcellular location">
    <subcellularLocation>
        <location evidence="2">Cell projection</location>
    </subcellularLocation>
    <subcellularLocation>
        <location evidence="1">Cytoplasm</location>
        <location evidence="1">Cytoskeleton</location>
    </subcellularLocation>
</comment>
<evidence type="ECO:0000313" key="16">
    <source>
        <dbReference type="Ensembl" id="ENSMMDP00005055970.1"/>
    </source>
</evidence>
<dbReference type="GO" id="GO:0032433">
    <property type="term" value="C:filopodium tip"/>
    <property type="evidence" value="ECO:0007669"/>
    <property type="project" value="TreeGrafter"/>
</dbReference>
<dbReference type="Pfam" id="PF00063">
    <property type="entry name" value="Myosin_head"/>
    <property type="match status" value="1"/>
</dbReference>
<evidence type="ECO:0000313" key="17">
    <source>
        <dbReference type="Proteomes" id="UP000472263"/>
    </source>
</evidence>
<sequence>MAATKTRRSLYGLYPYKSSMIGLENLADPSGNWDIVETIGKGTYGKVYRVTNKKDGSQAAVKVLDPINDVDEEIEAEYNILRSLSNHPNVVKFYGMFYKSDNLSGGQLWLVLELCNGGSVTELIKGLLMRGQRLQEPVISYILYGALLGLQHLHNNRIIHRDVKGNNILLTTEGGVKLVDFGVSAQLTSARLRRNTSVGTPFWMAPEVIACEQQYDYSYDARCDVWSLGITAIELADGDPPLAEMHPVKALFKIPRQLTQHWDFEARPSVTHLLEHPFIKQAHGKDVALSQQLATLIREQQNVGCKTKTKHERINTRKTLIIESCPDDDLVNLEFLDEETIISHLQKRYDELQVYTYVGDILIALNPFQNLSIYSPQFSKLYHGVKRADNPPHIFATADAAYQGMVTFCKDQCIIISGESGAGKTESAHLIVQHLTFLGKANNRTLREKILQVNPLVEAFGNACTAINDNSSRFGKYLEMKFTPTGAVMGAKISEYLLEKSRVIKQAAGEKNFHIFYYIYAGLYHEDKLKNYRLPDKTPPRYIDSQHCKVMQDIVSSKLYKEQFDAIQDCFRIIGVRPSSVPTLWTKPPTSEMLCPRPCMDAYSAG</sequence>
<evidence type="ECO:0000256" key="10">
    <source>
        <dbReference type="ARBA" id="ARBA00023212"/>
    </source>
</evidence>
<dbReference type="InterPro" id="IPR011009">
    <property type="entry name" value="Kinase-like_dom_sf"/>
</dbReference>
<dbReference type="GO" id="GO:0007605">
    <property type="term" value="P:sensory perception of sound"/>
    <property type="evidence" value="ECO:0007669"/>
    <property type="project" value="TreeGrafter"/>
</dbReference>
<dbReference type="GeneTree" id="ENSGT00940000159309"/>
<dbReference type="GO" id="GO:0032426">
    <property type="term" value="C:stereocilium tip"/>
    <property type="evidence" value="ECO:0007669"/>
    <property type="project" value="TreeGrafter"/>
</dbReference>
<dbReference type="AlphaFoldDB" id="A0A668AMB8"/>
<name>A0A668AMB8_9TELE</name>
<dbReference type="PRINTS" id="PR00193">
    <property type="entry name" value="MYOSINHEAVY"/>
</dbReference>
<dbReference type="GO" id="GO:0005524">
    <property type="term" value="F:ATP binding"/>
    <property type="evidence" value="ECO:0007669"/>
    <property type="project" value="UniProtKB-UniRule"/>
</dbReference>
<evidence type="ECO:0000256" key="12">
    <source>
        <dbReference type="PROSITE-ProRule" id="PRU00782"/>
    </source>
</evidence>
<dbReference type="SUPFAM" id="SSF52540">
    <property type="entry name" value="P-loop containing nucleoside triphosphate hydrolases"/>
    <property type="match status" value="1"/>
</dbReference>
<evidence type="ECO:0000256" key="5">
    <source>
        <dbReference type="ARBA" id="ARBA00022741"/>
    </source>
</evidence>
<dbReference type="PROSITE" id="PS50011">
    <property type="entry name" value="PROTEIN_KINASE_DOM"/>
    <property type="match status" value="1"/>
</dbReference>
<dbReference type="GO" id="GO:0000146">
    <property type="term" value="F:microfilament motor activity"/>
    <property type="evidence" value="ECO:0007669"/>
    <property type="project" value="TreeGrafter"/>
</dbReference>
<dbReference type="GO" id="GO:0016459">
    <property type="term" value="C:myosin complex"/>
    <property type="evidence" value="ECO:0007669"/>
    <property type="project" value="UniProtKB-KW"/>
</dbReference>
<dbReference type="Proteomes" id="UP000472263">
    <property type="component" value="Chromosome 21"/>
</dbReference>
<dbReference type="InterPro" id="IPR008271">
    <property type="entry name" value="Ser/Thr_kinase_AS"/>
</dbReference>
<dbReference type="InterPro" id="IPR052409">
    <property type="entry name" value="Myosin-III_kinase_activity"/>
</dbReference>
<comment type="caution">
    <text evidence="12">Lacks conserved residue(s) required for the propagation of feature annotation.</text>
</comment>
<dbReference type="GO" id="GO:0030832">
    <property type="term" value="P:regulation of actin filament length"/>
    <property type="evidence" value="ECO:0007669"/>
    <property type="project" value="TreeGrafter"/>
</dbReference>
<accession>A0A668AMB8</accession>
<keyword evidence="7 12" id="KW-0518">Myosin</keyword>
<gene>
    <name evidence="16" type="primary">MYO3B</name>
    <name evidence="16" type="synonym">myo3b</name>
</gene>
<dbReference type="GO" id="GO:0003779">
    <property type="term" value="F:actin binding"/>
    <property type="evidence" value="ECO:0007669"/>
    <property type="project" value="UniProtKB-KW"/>
</dbReference>
<keyword evidence="11" id="KW-0966">Cell projection</keyword>
<feature type="domain" description="Protein kinase" evidence="14">
    <location>
        <begin position="33"/>
        <end position="336"/>
    </location>
</feature>
<dbReference type="SUPFAM" id="SSF56112">
    <property type="entry name" value="Protein kinase-like (PK-like)"/>
    <property type="match status" value="1"/>
</dbReference>
<evidence type="ECO:0000256" key="8">
    <source>
        <dbReference type="ARBA" id="ARBA00023175"/>
    </source>
</evidence>
<dbReference type="InterPro" id="IPR000719">
    <property type="entry name" value="Prot_kinase_dom"/>
</dbReference>
<keyword evidence="10" id="KW-0206">Cytoskeleton</keyword>
<proteinExistence type="inferred from homology"/>
<evidence type="ECO:0000256" key="6">
    <source>
        <dbReference type="ARBA" id="ARBA00022840"/>
    </source>
</evidence>
<dbReference type="InterPro" id="IPR027417">
    <property type="entry name" value="P-loop_NTPase"/>
</dbReference>
<dbReference type="PROSITE" id="PS00107">
    <property type="entry name" value="PROTEIN_KINASE_ATP"/>
    <property type="match status" value="1"/>
</dbReference>
<dbReference type="GO" id="GO:0004674">
    <property type="term" value="F:protein serine/threonine kinase activity"/>
    <property type="evidence" value="ECO:0007669"/>
    <property type="project" value="TreeGrafter"/>
</dbReference>
<dbReference type="Ensembl" id="ENSMMDT00005057035.1">
    <property type="protein sequence ID" value="ENSMMDP00005055970.1"/>
    <property type="gene ID" value="ENSMMDG00005025025.1"/>
</dbReference>
<dbReference type="GO" id="GO:0001917">
    <property type="term" value="C:photoreceptor inner segment"/>
    <property type="evidence" value="ECO:0007669"/>
    <property type="project" value="TreeGrafter"/>
</dbReference>
<evidence type="ECO:0000256" key="4">
    <source>
        <dbReference type="ARBA" id="ARBA00022737"/>
    </source>
</evidence>
<dbReference type="Gene3D" id="1.10.510.10">
    <property type="entry name" value="Transferase(Phosphotransferase) domain 1"/>
    <property type="match status" value="1"/>
</dbReference>
<feature type="domain" description="Myosin motor" evidence="15">
    <location>
        <begin position="325"/>
        <end position="606"/>
    </location>
</feature>
<dbReference type="InterPro" id="IPR001609">
    <property type="entry name" value="Myosin_head_motor_dom-like"/>
</dbReference>
<keyword evidence="3" id="KW-0963">Cytoplasm</keyword>
<dbReference type="SMART" id="SM00242">
    <property type="entry name" value="MYSc"/>
    <property type="match status" value="1"/>
</dbReference>
<dbReference type="GO" id="GO:0051491">
    <property type="term" value="P:positive regulation of filopodium assembly"/>
    <property type="evidence" value="ECO:0007669"/>
    <property type="project" value="TreeGrafter"/>
</dbReference>
<organism evidence="16 17">
    <name type="scientific">Myripristis murdjan</name>
    <name type="common">pinecone soldierfish</name>
    <dbReference type="NCBI Taxonomy" id="586833"/>
    <lineage>
        <taxon>Eukaryota</taxon>
        <taxon>Metazoa</taxon>
        <taxon>Chordata</taxon>
        <taxon>Craniata</taxon>
        <taxon>Vertebrata</taxon>
        <taxon>Euteleostomi</taxon>
        <taxon>Actinopterygii</taxon>
        <taxon>Neopterygii</taxon>
        <taxon>Teleostei</taxon>
        <taxon>Neoteleostei</taxon>
        <taxon>Acanthomorphata</taxon>
        <taxon>Holocentriformes</taxon>
        <taxon>Holocentridae</taxon>
        <taxon>Myripristis</taxon>
    </lineage>
</organism>
<dbReference type="InterPro" id="IPR036961">
    <property type="entry name" value="Kinesin_motor_dom_sf"/>
</dbReference>
<dbReference type="Pfam" id="PF00069">
    <property type="entry name" value="Pkinase"/>
    <property type="match status" value="1"/>
</dbReference>
<keyword evidence="5 12" id="KW-0547">Nucleotide-binding</keyword>
<dbReference type="Gene3D" id="1.10.10.820">
    <property type="match status" value="1"/>
</dbReference>
<evidence type="ECO:0000256" key="3">
    <source>
        <dbReference type="ARBA" id="ARBA00022490"/>
    </source>
</evidence>
<comment type="similarity">
    <text evidence="12">Belongs to the TRAFAC class myosin-kinesin ATPase superfamily. Myosin family.</text>
</comment>
<protein>
    <submittedName>
        <fullName evidence="16">Myosin IIIB</fullName>
    </submittedName>
</protein>
<keyword evidence="9 12" id="KW-0009">Actin-binding</keyword>
<reference evidence="16" key="2">
    <citation type="submission" date="2025-08" db="UniProtKB">
        <authorList>
            <consortium name="Ensembl"/>
        </authorList>
    </citation>
    <scope>IDENTIFICATION</scope>
</reference>
<evidence type="ECO:0000259" key="15">
    <source>
        <dbReference type="PROSITE" id="PS51456"/>
    </source>
</evidence>
<keyword evidence="17" id="KW-1185">Reference proteome</keyword>
<keyword evidence="4" id="KW-0677">Repeat</keyword>
<evidence type="ECO:0000256" key="1">
    <source>
        <dbReference type="ARBA" id="ARBA00004245"/>
    </source>
</evidence>
<dbReference type="SMART" id="SM00220">
    <property type="entry name" value="S_TKc"/>
    <property type="match status" value="1"/>
</dbReference>
<evidence type="ECO:0000256" key="11">
    <source>
        <dbReference type="ARBA" id="ARBA00023273"/>
    </source>
</evidence>
<evidence type="ECO:0000256" key="13">
    <source>
        <dbReference type="PROSITE-ProRule" id="PRU10141"/>
    </source>
</evidence>
<evidence type="ECO:0000256" key="9">
    <source>
        <dbReference type="ARBA" id="ARBA00023203"/>
    </source>
</evidence>
<reference evidence="16" key="1">
    <citation type="submission" date="2019-06" db="EMBL/GenBank/DDBJ databases">
        <authorList>
            <consortium name="Wellcome Sanger Institute Data Sharing"/>
        </authorList>
    </citation>
    <scope>NUCLEOTIDE SEQUENCE [LARGE SCALE GENOMIC DNA]</scope>
</reference>
<reference evidence="16" key="3">
    <citation type="submission" date="2025-09" db="UniProtKB">
        <authorList>
            <consortium name="Ensembl"/>
        </authorList>
    </citation>
    <scope>IDENTIFICATION</scope>
</reference>
<dbReference type="PANTHER" id="PTHR46256">
    <property type="entry name" value="AGAP011099-PA"/>
    <property type="match status" value="1"/>
</dbReference>
<keyword evidence="6 12" id="KW-0067">ATP-binding</keyword>
<dbReference type="PROSITE" id="PS51456">
    <property type="entry name" value="MYOSIN_MOTOR"/>
    <property type="match status" value="1"/>
</dbReference>
<evidence type="ECO:0000256" key="2">
    <source>
        <dbReference type="ARBA" id="ARBA00004316"/>
    </source>
</evidence>
<feature type="binding site" evidence="12">
    <location>
        <begin position="418"/>
        <end position="425"/>
    </location>
    <ligand>
        <name>ATP</name>
        <dbReference type="ChEBI" id="CHEBI:30616"/>
    </ligand>
</feature>
<dbReference type="Gene3D" id="3.40.850.10">
    <property type="entry name" value="Kinesin motor domain"/>
    <property type="match status" value="1"/>
</dbReference>
<evidence type="ECO:0000259" key="14">
    <source>
        <dbReference type="PROSITE" id="PS50011"/>
    </source>
</evidence>
<dbReference type="InterPro" id="IPR017441">
    <property type="entry name" value="Protein_kinase_ATP_BS"/>
</dbReference>